<sequence length="66" mass="7294">MTKWRAVRLGMRSLRAGIPPPASPARPTTAEVVLSLRDEPLDVWSRGWYIMSCVRQLNVNVSVSGG</sequence>
<reference evidence="1 2" key="1">
    <citation type="submission" date="2019-05" db="EMBL/GenBank/DDBJ databases">
        <title>Another draft genome of Portunus trituberculatus and its Hox gene families provides insights of decapod evolution.</title>
        <authorList>
            <person name="Jeong J.-H."/>
            <person name="Song I."/>
            <person name="Kim S."/>
            <person name="Choi T."/>
            <person name="Kim D."/>
            <person name="Ryu S."/>
            <person name="Kim W."/>
        </authorList>
    </citation>
    <scope>NUCLEOTIDE SEQUENCE [LARGE SCALE GENOMIC DNA]</scope>
    <source>
        <tissue evidence="1">Muscle</tissue>
    </source>
</reference>
<name>A0A5B7JIZ3_PORTR</name>
<evidence type="ECO:0000313" key="2">
    <source>
        <dbReference type="Proteomes" id="UP000324222"/>
    </source>
</evidence>
<protein>
    <submittedName>
        <fullName evidence="1">Uncharacterized protein</fullName>
    </submittedName>
</protein>
<gene>
    <name evidence="1" type="ORF">E2C01_088103</name>
</gene>
<dbReference type="EMBL" id="VSRR010093239">
    <property type="protein sequence ID" value="MPC92988.1"/>
    <property type="molecule type" value="Genomic_DNA"/>
</dbReference>
<accession>A0A5B7JIZ3</accession>
<dbReference type="AlphaFoldDB" id="A0A5B7JIZ3"/>
<dbReference type="Proteomes" id="UP000324222">
    <property type="component" value="Unassembled WGS sequence"/>
</dbReference>
<organism evidence="1 2">
    <name type="scientific">Portunus trituberculatus</name>
    <name type="common">Swimming crab</name>
    <name type="synonym">Neptunus trituberculatus</name>
    <dbReference type="NCBI Taxonomy" id="210409"/>
    <lineage>
        <taxon>Eukaryota</taxon>
        <taxon>Metazoa</taxon>
        <taxon>Ecdysozoa</taxon>
        <taxon>Arthropoda</taxon>
        <taxon>Crustacea</taxon>
        <taxon>Multicrustacea</taxon>
        <taxon>Malacostraca</taxon>
        <taxon>Eumalacostraca</taxon>
        <taxon>Eucarida</taxon>
        <taxon>Decapoda</taxon>
        <taxon>Pleocyemata</taxon>
        <taxon>Brachyura</taxon>
        <taxon>Eubrachyura</taxon>
        <taxon>Portunoidea</taxon>
        <taxon>Portunidae</taxon>
        <taxon>Portuninae</taxon>
        <taxon>Portunus</taxon>
    </lineage>
</organism>
<keyword evidence="2" id="KW-1185">Reference proteome</keyword>
<evidence type="ECO:0000313" key="1">
    <source>
        <dbReference type="EMBL" id="MPC92988.1"/>
    </source>
</evidence>
<comment type="caution">
    <text evidence="1">The sequence shown here is derived from an EMBL/GenBank/DDBJ whole genome shotgun (WGS) entry which is preliminary data.</text>
</comment>
<proteinExistence type="predicted"/>